<accession>B8FAY4</accession>
<dbReference type="KEGG" id="dal:Dalk_2377"/>
<evidence type="ECO:0000313" key="4">
    <source>
        <dbReference type="EMBL" id="ACL04070.1"/>
    </source>
</evidence>
<dbReference type="Pfam" id="PF03749">
    <property type="entry name" value="SfsA"/>
    <property type="match status" value="1"/>
</dbReference>
<protein>
    <recommendedName>
        <fullName evidence="1">Sugar fermentation stimulation protein homolog</fullName>
    </recommendedName>
</protein>
<dbReference type="PANTHER" id="PTHR30545:SF2">
    <property type="entry name" value="SUGAR FERMENTATION STIMULATION PROTEIN A"/>
    <property type="match status" value="1"/>
</dbReference>
<dbReference type="CDD" id="cd22359">
    <property type="entry name" value="SfsA-like_bacterial"/>
    <property type="match status" value="1"/>
</dbReference>
<dbReference type="Gene3D" id="3.40.1350.60">
    <property type="match status" value="1"/>
</dbReference>
<evidence type="ECO:0000259" key="2">
    <source>
        <dbReference type="Pfam" id="PF03749"/>
    </source>
</evidence>
<dbReference type="eggNOG" id="COG1489">
    <property type="taxonomic scope" value="Bacteria"/>
</dbReference>
<dbReference type="NCBIfam" id="TIGR00230">
    <property type="entry name" value="sfsA"/>
    <property type="match status" value="1"/>
</dbReference>
<dbReference type="HOGENOM" id="CLU_052299_2_0_7"/>
<comment type="similarity">
    <text evidence="1">Belongs to the SfsA family.</text>
</comment>
<dbReference type="PANTHER" id="PTHR30545">
    <property type="entry name" value="SUGAR FERMENTATION STIMULATION PROTEIN A"/>
    <property type="match status" value="1"/>
</dbReference>
<reference evidence="4 5" key="1">
    <citation type="journal article" date="2012" name="Environ. Microbiol.">
        <title>The genome sequence of Desulfatibacillum alkenivorans AK-01: a blueprint for anaerobic alkane oxidation.</title>
        <authorList>
            <person name="Callaghan A.V."/>
            <person name="Morris B.E."/>
            <person name="Pereira I.A."/>
            <person name="McInerney M.J."/>
            <person name="Austin R.N."/>
            <person name="Groves J.T."/>
            <person name="Kukor J.J."/>
            <person name="Suflita J.M."/>
            <person name="Young L.Y."/>
            <person name="Zylstra G.J."/>
            <person name="Wawrik B."/>
        </authorList>
    </citation>
    <scope>NUCLEOTIDE SEQUENCE [LARGE SCALE GENOMIC DNA]</scope>
    <source>
        <strain evidence="4 5">AK-01</strain>
    </source>
</reference>
<dbReference type="RefSeq" id="WP_015947144.1">
    <property type="nucleotide sequence ID" value="NC_011768.1"/>
</dbReference>
<dbReference type="EMBL" id="CP001322">
    <property type="protein sequence ID" value="ACL04070.1"/>
    <property type="molecule type" value="Genomic_DNA"/>
</dbReference>
<evidence type="ECO:0000313" key="5">
    <source>
        <dbReference type="Proteomes" id="UP000000739"/>
    </source>
</evidence>
<gene>
    <name evidence="1" type="primary">sfsA</name>
    <name evidence="4" type="ordered locus">Dalk_2377</name>
</gene>
<dbReference type="Gene3D" id="2.40.50.580">
    <property type="match status" value="1"/>
</dbReference>
<keyword evidence="5" id="KW-1185">Reference proteome</keyword>
<proteinExistence type="inferred from homology"/>
<evidence type="ECO:0000256" key="1">
    <source>
        <dbReference type="HAMAP-Rule" id="MF_00095"/>
    </source>
</evidence>
<dbReference type="Pfam" id="PF17746">
    <property type="entry name" value="SfsA_N"/>
    <property type="match status" value="1"/>
</dbReference>
<name>B8FAY4_DESAL</name>
<dbReference type="InterPro" id="IPR041465">
    <property type="entry name" value="SfsA_N"/>
</dbReference>
<feature type="domain" description="SfsA N-terminal OB" evidence="3">
    <location>
        <begin position="19"/>
        <end position="85"/>
    </location>
</feature>
<sequence>MKKDKGALPWPKLIQGTLLRRYKRFIADVELEDGTVVSAHCPNSGRMTGCSDPGSPVWISPASNPKRKLKYTLEMIKMPDSLVGINTGVPNKLVAKAIEDQVIPELSGYGGLRMEVQYGANSRVDIMLSEEGRRDCLVEVKNCTLVEDRRAMFPDAVTARGLKHLEELEKALSQNKRSVMFFLIQRMDADVFAPADHIDPAYGAALRRVCTNGVEALAWDVDMDLHSLRLNRPLPCDLS</sequence>
<dbReference type="AlphaFoldDB" id="B8FAY4"/>
<dbReference type="InterPro" id="IPR005224">
    <property type="entry name" value="SfsA"/>
</dbReference>
<dbReference type="HAMAP" id="MF_00095">
    <property type="entry name" value="SfsA"/>
    <property type="match status" value="1"/>
</dbReference>
<dbReference type="InterPro" id="IPR040452">
    <property type="entry name" value="SfsA_C"/>
</dbReference>
<organism evidence="4 5">
    <name type="scientific">Desulfatibacillum aliphaticivorans</name>
    <dbReference type="NCBI Taxonomy" id="218208"/>
    <lineage>
        <taxon>Bacteria</taxon>
        <taxon>Pseudomonadati</taxon>
        <taxon>Thermodesulfobacteriota</taxon>
        <taxon>Desulfobacteria</taxon>
        <taxon>Desulfobacterales</taxon>
        <taxon>Desulfatibacillaceae</taxon>
        <taxon>Desulfatibacillum</taxon>
    </lineage>
</organism>
<dbReference type="GO" id="GO:0003677">
    <property type="term" value="F:DNA binding"/>
    <property type="evidence" value="ECO:0007669"/>
    <property type="project" value="InterPro"/>
</dbReference>
<evidence type="ECO:0000259" key="3">
    <source>
        <dbReference type="Pfam" id="PF17746"/>
    </source>
</evidence>
<dbReference type="Proteomes" id="UP000000739">
    <property type="component" value="Chromosome"/>
</dbReference>
<feature type="domain" description="Sugar fermentation stimulation protein C-terminal" evidence="2">
    <location>
        <begin position="89"/>
        <end position="225"/>
    </location>
</feature>